<dbReference type="OrthoDB" id="3941538at2759"/>
<dbReference type="InterPro" id="IPR045306">
    <property type="entry name" value="SDH-like"/>
</dbReference>
<keyword evidence="5" id="KW-0560">Oxidoreductase</keyword>
<dbReference type="Proteomes" id="UP000799772">
    <property type="component" value="Unassembled WGS sequence"/>
</dbReference>
<evidence type="ECO:0000256" key="2">
    <source>
        <dbReference type="ARBA" id="ARBA00008072"/>
    </source>
</evidence>
<evidence type="ECO:0000313" key="13">
    <source>
        <dbReference type="EMBL" id="KAF2102267.1"/>
    </source>
</evidence>
<keyword evidence="3 11" id="KW-0479">Metal-binding</keyword>
<evidence type="ECO:0000256" key="6">
    <source>
        <dbReference type="ARBA" id="ARBA00023027"/>
    </source>
</evidence>
<comment type="cofactor">
    <cofactor evidence="1 11">
        <name>Zn(2+)</name>
        <dbReference type="ChEBI" id="CHEBI:29105"/>
    </cofactor>
</comment>
<dbReference type="CDD" id="cd05285">
    <property type="entry name" value="sorbitol_DH"/>
    <property type="match status" value="1"/>
</dbReference>
<dbReference type="PROSITE" id="PS00059">
    <property type="entry name" value="ADH_ZINC"/>
    <property type="match status" value="1"/>
</dbReference>
<gene>
    <name evidence="13" type="ORF">NA57DRAFT_64800</name>
</gene>
<dbReference type="SUPFAM" id="SSF50129">
    <property type="entry name" value="GroES-like"/>
    <property type="match status" value="1"/>
</dbReference>
<dbReference type="EMBL" id="ML978123">
    <property type="protein sequence ID" value="KAF2102267.1"/>
    <property type="molecule type" value="Genomic_DNA"/>
</dbReference>
<comment type="caution">
    <text evidence="13">The sequence shown here is derived from an EMBL/GenBank/DDBJ whole genome shotgun (WGS) entry which is preliminary data.</text>
</comment>
<dbReference type="GO" id="GO:0006062">
    <property type="term" value="P:sorbitol catabolic process"/>
    <property type="evidence" value="ECO:0007669"/>
    <property type="project" value="TreeGrafter"/>
</dbReference>
<evidence type="ECO:0000313" key="14">
    <source>
        <dbReference type="Proteomes" id="UP000799772"/>
    </source>
</evidence>
<reference evidence="13" key="1">
    <citation type="journal article" date="2020" name="Stud. Mycol.">
        <title>101 Dothideomycetes genomes: a test case for predicting lifestyles and emergence of pathogens.</title>
        <authorList>
            <person name="Haridas S."/>
            <person name="Albert R."/>
            <person name="Binder M."/>
            <person name="Bloem J."/>
            <person name="Labutti K."/>
            <person name="Salamov A."/>
            <person name="Andreopoulos B."/>
            <person name="Baker S."/>
            <person name="Barry K."/>
            <person name="Bills G."/>
            <person name="Bluhm B."/>
            <person name="Cannon C."/>
            <person name="Castanera R."/>
            <person name="Culley D."/>
            <person name="Daum C."/>
            <person name="Ezra D."/>
            <person name="Gonzalez J."/>
            <person name="Henrissat B."/>
            <person name="Kuo A."/>
            <person name="Liang C."/>
            <person name="Lipzen A."/>
            <person name="Lutzoni F."/>
            <person name="Magnuson J."/>
            <person name="Mondo S."/>
            <person name="Nolan M."/>
            <person name="Ohm R."/>
            <person name="Pangilinan J."/>
            <person name="Park H.-J."/>
            <person name="Ramirez L."/>
            <person name="Alfaro M."/>
            <person name="Sun H."/>
            <person name="Tritt A."/>
            <person name="Yoshinaga Y."/>
            <person name="Zwiers L.-H."/>
            <person name="Turgeon B."/>
            <person name="Goodwin S."/>
            <person name="Spatafora J."/>
            <person name="Crous P."/>
            <person name="Grigoriev I."/>
        </authorList>
    </citation>
    <scope>NUCLEOTIDE SEQUENCE</scope>
    <source>
        <strain evidence="13">CBS 133067</strain>
    </source>
</reference>
<evidence type="ECO:0000256" key="7">
    <source>
        <dbReference type="ARBA" id="ARBA00024843"/>
    </source>
</evidence>
<evidence type="ECO:0000256" key="3">
    <source>
        <dbReference type="ARBA" id="ARBA00022723"/>
    </source>
</evidence>
<comment type="pathway">
    <text evidence="8">Carbohydrate degradation; L-arabinose degradation via L-arabinitol; D-xylulose 5-phosphate from L-arabinose (fungal route): step 4/5.</text>
</comment>
<dbReference type="GO" id="GO:0003939">
    <property type="term" value="F:L-iditol 2-dehydrogenase (NAD+) activity"/>
    <property type="evidence" value="ECO:0007669"/>
    <property type="project" value="TreeGrafter"/>
</dbReference>
<dbReference type="GO" id="GO:0046526">
    <property type="term" value="F:D-xylulose reductase activity"/>
    <property type="evidence" value="ECO:0007669"/>
    <property type="project" value="UniProtKB-EC"/>
</dbReference>
<organism evidence="13 14">
    <name type="scientific">Rhizodiscina lignyota</name>
    <dbReference type="NCBI Taxonomy" id="1504668"/>
    <lineage>
        <taxon>Eukaryota</taxon>
        <taxon>Fungi</taxon>
        <taxon>Dikarya</taxon>
        <taxon>Ascomycota</taxon>
        <taxon>Pezizomycotina</taxon>
        <taxon>Dothideomycetes</taxon>
        <taxon>Pleosporomycetidae</taxon>
        <taxon>Aulographales</taxon>
        <taxon>Rhizodiscinaceae</taxon>
        <taxon>Rhizodiscina</taxon>
    </lineage>
</organism>
<dbReference type="InterPro" id="IPR020843">
    <property type="entry name" value="ER"/>
</dbReference>
<evidence type="ECO:0000256" key="4">
    <source>
        <dbReference type="ARBA" id="ARBA00022833"/>
    </source>
</evidence>
<evidence type="ECO:0000256" key="5">
    <source>
        <dbReference type="ARBA" id="ARBA00023002"/>
    </source>
</evidence>
<dbReference type="InterPro" id="IPR011032">
    <property type="entry name" value="GroES-like_sf"/>
</dbReference>
<keyword evidence="14" id="KW-1185">Reference proteome</keyword>
<dbReference type="Gene3D" id="3.90.180.10">
    <property type="entry name" value="Medium-chain alcohol dehydrogenases, catalytic domain"/>
    <property type="match status" value="1"/>
</dbReference>
<dbReference type="PANTHER" id="PTHR43161">
    <property type="entry name" value="SORBITOL DEHYDROGENASE"/>
    <property type="match status" value="1"/>
</dbReference>
<dbReference type="PANTHER" id="PTHR43161:SF9">
    <property type="entry name" value="SORBITOL DEHYDROGENASE"/>
    <property type="match status" value="1"/>
</dbReference>
<dbReference type="AlphaFoldDB" id="A0A9P4MCB4"/>
<dbReference type="InterPro" id="IPR036291">
    <property type="entry name" value="NAD(P)-bd_dom_sf"/>
</dbReference>
<evidence type="ECO:0000256" key="1">
    <source>
        <dbReference type="ARBA" id="ARBA00001947"/>
    </source>
</evidence>
<dbReference type="EC" id="1.1.1.9" evidence="9"/>
<dbReference type="Pfam" id="PF08240">
    <property type="entry name" value="ADH_N"/>
    <property type="match status" value="1"/>
</dbReference>
<sequence>MHNASCVLYGPGSIQFEDREIPQLCDEHDIIVRIAYVGVCGSDVHFWKHGGIRTMVDPQKGIIMGHEACGIVHSKGKAVKSVELGDHVAIEPGIPCRRCKNCKDGQYNLCKAVKFAAAPPDSHGTLTKFFRIPEDFVYRIPPDIPLEEIVIVEPLSVAVHAVRLVDIRPGETVVVMGSGTIGLLCGAVAKAFGASQIILVDIIDRKLEFAEQFLPCQTFKPLSNASPEENAAALNKAFGIDDGVDVVIEASGAATSIQTGIHVLKSGGKYVQTGLGKPNVEVPILTLSEKELLVRGCFRYGSGDFELAASMLVKRQLDFKSLISSISTFEHVVDAWEKTARGEGVKNLIKVQD</sequence>
<keyword evidence="4 11" id="KW-0862">Zinc</keyword>
<evidence type="ECO:0000256" key="10">
    <source>
        <dbReference type="ARBA" id="ARBA00030139"/>
    </source>
</evidence>
<dbReference type="Gene3D" id="3.40.50.720">
    <property type="entry name" value="NAD(P)-binding Rossmann-like Domain"/>
    <property type="match status" value="1"/>
</dbReference>
<protein>
    <recommendedName>
        <fullName evidence="9">D-xylulose reductase</fullName>
        <ecNumber evidence="9">1.1.1.9</ecNumber>
    </recommendedName>
    <alternativeName>
        <fullName evidence="10">Xylitol dehydrogenase A</fullName>
    </alternativeName>
</protein>
<proteinExistence type="inferred from homology"/>
<feature type="domain" description="Enoyl reductase (ER)" evidence="12">
    <location>
        <begin position="10"/>
        <end position="333"/>
    </location>
</feature>
<name>A0A9P4MCB4_9PEZI</name>
<dbReference type="SUPFAM" id="SSF51735">
    <property type="entry name" value="NAD(P)-binding Rossmann-fold domains"/>
    <property type="match status" value="1"/>
</dbReference>
<evidence type="ECO:0000256" key="11">
    <source>
        <dbReference type="RuleBase" id="RU361277"/>
    </source>
</evidence>
<accession>A0A9P4MCB4</accession>
<dbReference type="FunFam" id="3.40.50.720:FF:000068">
    <property type="entry name" value="Sorbitol dehydrogenase"/>
    <property type="match status" value="1"/>
</dbReference>
<evidence type="ECO:0000256" key="9">
    <source>
        <dbReference type="ARBA" id="ARBA00026119"/>
    </source>
</evidence>
<evidence type="ECO:0000259" key="12">
    <source>
        <dbReference type="SMART" id="SM00829"/>
    </source>
</evidence>
<comment type="similarity">
    <text evidence="2 11">Belongs to the zinc-containing alcohol dehydrogenase family.</text>
</comment>
<dbReference type="InterPro" id="IPR013149">
    <property type="entry name" value="ADH-like_C"/>
</dbReference>
<dbReference type="SMART" id="SM00829">
    <property type="entry name" value="PKS_ER"/>
    <property type="match status" value="1"/>
</dbReference>
<evidence type="ECO:0000256" key="8">
    <source>
        <dbReference type="ARBA" id="ARBA00025713"/>
    </source>
</evidence>
<dbReference type="Pfam" id="PF00107">
    <property type="entry name" value="ADH_zinc_N"/>
    <property type="match status" value="1"/>
</dbReference>
<keyword evidence="6" id="KW-0520">NAD</keyword>
<dbReference type="InterPro" id="IPR002328">
    <property type="entry name" value="ADH_Zn_CS"/>
</dbReference>
<dbReference type="GO" id="GO:0008270">
    <property type="term" value="F:zinc ion binding"/>
    <property type="evidence" value="ECO:0007669"/>
    <property type="project" value="InterPro"/>
</dbReference>
<comment type="function">
    <text evidence="7">Xylitol dehydrogenase which catalyzes the conversion of xylitol to D-xylulose. Xylose is a major component of hemicelluloses such as xylan. Most fungi utilize D-xylose via three enzymatic reactions, xylose reductase (XR), xylitol dehydrogenase (XDH), and xylulokinase, to form xylulose 5-phosphate, which enters pentose phosphate pathway.</text>
</comment>
<dbReference type="InterPro" id="IPR013154">
    <property type="entry name" value="ADH-like_N"/>
</dbReference>